<reference evidence="1" key="3">
    <citation type="submission" date="2025-09" db="UniProtKB">
        <authorList>
            <consortium name="Ensembl"/>
        </authorList>
    </citation>
    <scope>IDENTIFICATION</scope>
</reference>
<reference evidence="1" key="2">
    <citation type="submission" date="2025-08" db="UniProtKB">
        <authorList>
            <consortium name="Ensembl"/>
        </authorList>
    </citation>
    <scope>IDENTIFICATION</scope>
</reference>
<dbReference type="AlphaFoldDB" id="A0A7N9DBL6"/>
<dbReference type="Ensembl" id="ENSMFAT00000090906.1">
    <property type="protein sequence ID" value="ENSMFAP00000061793.1"/>
    <property type="gene ID" value="ENSMFAG00000054483.1"/>
</dbReference>
<dbReference type="Proteomes" id="UP000233100">
    <property type="component" value="Chromosome 5"/>
</dbReference>
<organism evidence="1 2">
    <name type="scientific">Macaca fascicularis</name>
    <name type="common">Crab-eating macaque</name>
    <name type="synonym">Cynomolgus monkey</name>
    <dbReference type="NCBI Taxonomy" id="9541"/>
    <lineage>
        <taxon>Eukaryota</taxon>
        <taxon>Metazoa</taxon>
        <taxon>Chordata</taxon>
        <taxon>Craniata</taxon>
        <taxon>Vertebrata</taxon>
        <taxon>Euteleostomi</taxon>
        <taxon>Mammalia</taxon>
        <taxon>Eutheria</taxon>
        <taxon>Euarchontoglires</taxon>
        <taxon>Primates</taxon>
        <taxon>Haplorrhini</taxon>
        <taxon>Catarrhini</taxon>
        <taxon>Cercopithecidae</taxon>
        <taxon>Cercopithecinae</taxon>
        <taxon>Macaca</taxon>
    </lineage>
</organism>
<proteinExistence type="predicted"/>
<reference evidence="1 2" key="1">
    <citation type="submission" date="2013-03" db="EMBL/GenBank/DDBJ databases">
        <authorList>
            <person name="Warren W."/>
            <person name="Wilson R.K."/>
        </authorList>
    </citation>
    <scope>NUCLEOTIDE SEQUENCE</scope>
</reference>
<accession>A0A7N9DBL6</accession>
<name>A0A7N9DBL6_MACFA</name>
<evidence type="ECO:0000313" key="2">
    <source>
        <dbReference type="Proteomes" id="UP000233100"/>
    </source>
</evidence>
<sequence>MFIAVLFIIAKTEKQPTCESFIDWIQSQCHHILTMQLPAPLKSSINLSLMGIWRKLDTIKISQRTQKQISSHHLFSKIHGS</sequence>
<keyword evidence="2" id="KW-1185">Reference proteome</keyword>
<evidence type="ECO:0000313" key="1">
    <source>
        <dbReference type="Ensembl" id="ENSMFAP00000061793.1"/>
    </source>
</evidence>
<protein>
    <submittedName>
        <fullName evidence="1">Uncharacterized protein</fullName>
    </submittedName>
</protein>